<evidence type="ECO:0000313" key="1">
    <source>
        <dbReference type="EMBL" id="AIG79137.1"/>
    </source>
</evidence>
<dbReference type="Proteomes" id="UP000028492">
    <property type="component" value="Chromosome"/>
</dbReference>
<protein>
    <submittedName>
        <fullName evidence="1">Uncharacterized protein</fullName>
    </submittedName>
</protein>
<dbReference type="HOGENOM" id="CLU_1850967_0_0_11"/>
<dbReference type="Pfam" id="PF19739">
    <property type="entry name" value="DUF6228"/>
    <property type="match status" value="1"/>
</dbReference>
<dbReference type="RefSeq" id="WP_038518038.1">
    <property type="nucleotide sequence ID" value="NZ_CP008953.1"/>
</dbReference>
<keyword evidence="2" id="KW-1185">Reference proteome</keyword>
<organism evidence="1 2">
    <name type="scientific">Amycolatopsis japonica</name>
    <dbReference type="NCBI Taxonomy" id="208439"/>
    <lineage>
        <taxon>Bacteria</taxon>
        <taxon>Bacillati</taxon>
        <taxon>Actinomycetota</taxon>
        <taxon>Actinomycetes</taxon>
        <taxon>Pseudonocardiales</taxon>
        <taxon>Pseudonocardiaceae</taxon>
        <taxon>Amycolatopsis</taxon>
        <taxon>Amycolatopsis japonica group</taxon>
    </lineage>
</organism>
<name>A0A075UY46_9PSEU</name>
<accession>A0A075UY46</accession>
<gene>
    <name evidence="1" type="ORF">AJAP_31575</name>
</gene>
<dbReference type="EMBL" id="CP008953">
    <property type="protein sequence ID" value="AIG79137.1"/>
    <property type="molecule type" value="Genomic_DNA"/>
</dbReference>
<dbReference type="AlphaFoldDB" id="A0A075UY46"/>
<dbReference type="KEGG" id="aja:AJAP_31575"/>
<proteinExistence type="predicted"/>
<reference evidence="1 2" key="1">
    <citation type="journal article" date="2014" name="J. Biotechnol.">
        <title>Complete genome sequence of the actinobacterium Amycolatopsis japonica MG417-CF17(T) (=DSM 44213T) producing (S,S)-N,N'-ethylenediaminedisuccinic acid.</title>
        <authorList>
            <person name="Stegmann E."/>
            <person name="Albersmeier A."/>
            <person name="Spohn M."/>
            <person name="Gert H."/>
            <person name="Weber T."/>
            <person name="Wohlleben W."/>
            <person name="Kalinowski J."/>
            <person name="Ruckert C."/>
        </authorList>
    </citation>
    <scope>NUCLEOTIDE SEQUENCE [LARGE SCALE GENOMIC DNA]</scope>
    <source>
        <strain evidence="2">MG417-CF17 (DSM 44213)</strain>
    </source>
</reference>
<evidence type="ECO:0000313" key="2">
    <source>
        <dbReference type="Proteomes" id="UP000028492"/>
    </source>
</evidence>
<sequence length="138" mass="15503">MIQARIGSDHDFLRLTADGFDDGAPQYLLAELRLQGLSASVQVVHHYATGFADLAEFFQQHVNDWRGWDGVRTWESLERDLKIDASHQYGHVQLRVTIQRFQPDWGNDGWPATGDLTIEPGEQLSQIAQEVKALATGS</sequence>
<dbReference type="InterPro" id="IPR046196">
    <property type="entry name" value="DUF6228"/>
</dbReference>